<feature type="binding site" description="covalent" evidence="8">
    <location>
        <position position="75"/>
    </location>
    <ligand>
        <name>heme c</name>
        <dbReference type="ChEBI" id="CHEBI:61717"/>
        <label>1</label>
    </ligand>
</feature>
<dbReference type="SUPFAM" id="SSF46626">
    <property type="entry name" value="Cytochrome c"/>
    <property type="match status" value="2"/>
</dbReference>
<dbReference type="GO" id="GO:0020037">
    <property type="term" value="F:heme binding"/>
    <property type="evidence" value="ECO:0007669"/>
    <property type="project" value="InterPro"/>
</dbReference>
<feature type="binding site" description="axial binding residue" evidence="9">
    <location>
        <position position="230"/>
    </location>
    <ligand>
        <name>heme c</name>
        <dbReference type="ChEBI" id="CHEBI:61717"/>
        <label>2</label>
    </ligand>
    <ligandPart>
        <name>Fe</name>
        <dbReference type="ChEBI" id="CHEBI:18248"/>
    </ligandPart>
</feature>
<keyword evidence="3 9" id="KW-0479">Metal-binding</keyword>
<dbReference type="Proteomes" id="UP001163152">
    <property type="component" value="Chromosome"/>
</dbReference>
<reference evidence="11" key="1">
    <citation type="submission" date="2022-12" db="EMBL/GenBank/DDBJ databases">
        <title>Polyphasic identification of a Novel Hot-Spring Cyanobacterium Ocullathermofonsia sinensis gen nov. sp. nov. and Genomic Insights on its Adaptations to the Thermal Habitat.</title>
        <authorList>
            <person name="Daroch M."/>
            <person name="Tang J."/>
            <person name="Jiang Y."/>
        </authorList>
    </citation>
    <scope>NUCLEOTIDE SEQUENCE</scope>
    <source>
        <strain evidence="11">PKUAC-SCTA174</strain>
    </source>
</reference>
<evidence type="ECO:0000256" key="6">
    <source>
        <dbReference type="ARBA" id="ARBA00023002"/>
    </source>
</evidence>
<keyword evidence="5" id="KW-0574">Periplasm</keyword>
<dbReference type="InterPro" id="IPR009056">
    <property type="entry name" value="Cyt_c-like_dom"/>
</dbReference>
<dbReference type="InterPro" id="IPR004852">
    <property type="entry name" value="Di-haem_cyt_c_peroxidsae"/>
</dbReference>
<dbReference type="Gene3D" id="1.10.760.10">
    <property type="entry name" value="Cytochrome c-like domain"/>
    <property type="match status" value="2"/>
</dbReference>
<dbReference type="Pfam" id="PF03150">
    <property type="entry name" value="CCP_MauG"/>
    <property type="match status" value="1"/>
</dbReference>
<dbReference type="GO" id="GO:0004130">
    <property type="term" value="F:cytochrome-c peroxidase activity"/>
    <property type="evidence" value="ECO:0007669"/>
    <property type="project" value="TreeGrafter"/>
</dbReference>
<name>A0A9E8ZGE8_9CYAN</name>
<evidence type="ECO:0000256" key="7">
    <source>
        <dbReference type="ARBA" id="ARBA00023004"/>
    </source>
</evidence>
<evidence type="ECO:0000256" key="2">
    <source>
        <dbReference type="ARBA" id="ARBA00022617"/>
    </source>
</evidence>
<feature type="binding site" description="covalent" evidence="8">
    <location>
        <position position="72"/>
    </location>
    <ligand>
        <name>heme c</name>
        <dbReference type="ChEBI" id="CHEBI:61717"/>
        <label>1</label>
    </ligand>
</feature>
<keyword evidence="7 9" id="KW-0408">Iron</keyword>
<keyword evidence="2 8" id="KW-0349">Heme</keyword>
<dbReference type="InterPro" id="IPR051395">
    <property type="entry name" value="Cytochrome_c_Peroxidase/MauG"/>
</dbReference>
<dbReference type="GO" id="GO:0009055">
    <property type="term" value="F:electron transfer activity"/>
    <property type="evidence" value="ECO:0007669"/>
    <property type="project" value="InterPro"/>
</dbReference>
<protein>
    <submittedName>
        <fullName evidence="11">Di-heme enzyme</fullName>
    </submittedName>
</protein>
<dbReference type="NCBIfam" id="TIGR04039">
    <property type="entry name" value="MXAN_0977_Heme2"/>
    <property type="match status" value="1"/>
</dbReference>
<comment type="cofactor">
    <cofactor evidence="8">
        <name>heme</name>
        <dbReference type="ChEBI" id="CHEBI:30413"/>
    </cofactor>
    <text evidence="8">Binds 2 heme groups.</text>
</comment>
<comment type="PTM">
    <text evidence="8">Binds 2 heme groups per subunit.</text>
</comment>
<keyword evidence="12" id="KW-1185">Reference proteome</keyword>
<evidence type="ECO:0000256" key="1">
    <source>
        <dbReference type="ARBA" id="ARBA00004418"/>
    </source>
</evidence>
<keyword evidence="6" id="KW-0560">Oxidoreductase</keyword>
<dbReference type="InterPro" id="IPR023929">
    <property type="entry name" value="MbnH-like"/>
</dbReference>
<evidence type="ECO:0000256" key="4">
    <source>
        <dbReference type="ARBA" id="ARBA00022729"/>
    </source>
</evidence>
<accession>A0A9E8ZGE8</accession>
<dbReference type="GO" id="GO:0042597">
    <property type="term" value="C:periplasmic space"/>
    <property type="evidence" value="ECO:0007669"/>
    <property type="project" value="UniProtKB-SubCell"/>
</dbReference>
<gene>
    <name evidence="11" type="ORF">OXH18_11675</name>
</gene>
<evidence type="ECO:0000313" key="12">
    <source>
        <dbReference type="Proteomes" id="UP001163152"/>
    </source>
</evidence>
<dbReference type="PANTHER" id="PTHR30600">
    <property type="entry name" value="CYTOCHROME C PEROXIDASE-RELATED"/>
    <property type="match status" value="1"/>
</dbReference>
<dbReference type="PIRSF" id="PIRSF000294">
    <property type="entry name" value="Cytochrome-c_peroxidase"/>
    <property type="match status" value="1"/>
</dbReference>
<dbReference type="InterPro" id="IPR026259">
    <property type="entry name" value="MauG/Cytc_peroxidase"/>
</dbReference>
<feature type="binding site" description="covalent" evidence="8">
    <location>
        <position position="226"/>
    </location>
    <ligand>
        <name>heme c</name>
        <dbReference type="ChEBI" id="CHEBI:61717"/>
        <label>2</label>
    </ligand>
</feature>
<proteinExistence type="predicted"/>
<organism evidence="11 12">
    <name type="scientific">Thermocoleostomius sinensis A174</name>
    <dbReference type="NCBI Taxonomy" id="2016057"/>
    <lineage>
        <taxon>Bacteria</taxon>
        <taxon>Bacillati</taxon>
        <taxon>Cyanobacteriota</taxon>
        <taxon>Cyanophyceae</taxon>
        <taxon>Oculatellales</taxon>
        <taxon>Oculatellaceae</taxon>
        <taxon>Thermocoleostomius</taxon>
    </lineage>
</organism>
<feature type="domain" description="Cytochrome c" evidence="10">
    <location>
        <begin position="210"/>
        <end position="362"/>
    </location>
</feature>
<dbReference type="GO" id="GO:0046872">
    <property type="term" value="F:metal ion binding"/>
    <property type="evidence" value="ECO:0007669"/>
    <property type="project" value="UniProtKB-KW"/>
</dbReference>
<evidence type="ECO:0000313" key="11">
    <source>
        <dbReference type="EMBL" id="WAL62617.1"/>
    </source>
</evidence>
<dbReference type="PANTHER" id="PTHR30600:SF14">
    <property type="entry name" value="CYTOCHROME C PEROXIDASE"/>
    <property type="match status" value="1"/>
</dbReference>
<feature type="binding site" description="covalent" evidence="8">
    <location>
        <position position="229"/>
    </location>
    <ligand>
        <name>heme c</name>
        <dbReference type="ChEBI" id="CHEBI:61717"/>
        <label>2</label>
    </ligand>
</feature>
<evidence type="ECO:0000256" key="8">
    <source>
        <dbReference type="PIRSR" id="PIRSR000294-1"/>
    </source>
</evidence>
<evidence type="ECO:0000256" key="9">
    <source>
        <dbReference type="PIRSR" id="PIRSR000294-2"/>
    </source>
</evidence>
<dbReference type="PROSITE" id="PS51007">
    <property type="entry name" value="CYTC"/>
    <property type="match status" value="1"/>
</dbReference>
<sequence length="377" mass="41717">MLSCLLAIGFKRVLAVESVSSELVSSGYQWNLPDWAPKPIVPADNPMSQAKVELGRHLFYEQRLSITGDHSCGSCHLQSLAFTDGKPVGIGATGEQHPRNSMSLTNIAYNPVLTWANPLMTQLEQQALVPLFGEHPVELGMVGKENEILTMLRNDPQYRSLFASAFGEGDANINLNHLMKAIAAFERTLISFNSPYDRYRYGGEANAISESAKRGEALFHSERLECFHCHGGLNFSDSIMHERLAFQEIAFHNTGLYNIDGKGAYPPNNTGIYEITHEPTDMGRFKAPTLRNIALTAPYMHDGSIATLEEAIDHYKAGGRTIESGRYAGIGSENPLKSHFISGFELTEQEKQDLLAFLHSLTDETFIHNPAFGDPQD</sequence>
<evidence type="ECO:0000256" key="3">
    <source>
        <dbReference type="ARBA" id="ARBA00022723"/>
    </source>
</evidence>
<feature type="binding site" description="axial binding residue" evidence="9">
    <location>
        <position position="76"/>
    </location>
    <ligand>
        <name>heme c</name>
        <dbReference type="ChEBI" id="CHEBI:61717"/>
        <label>1</label>
    </ligand>
    <ligandPart>
        <name>Fe</name>
        <dbReference type="ChEBI" id="CHEBI:18248"/>
    </ligandPart>
</feature>
<evidence type="ECO:0000256" key="5">
    <source>
        <dbReference type="ARBA" id="ARBA00022764"/>
    </source>
</evidence>
<keyword evidence="4" id="KW-0732">Signal</keyword>
<dbReference type="AlphaFoldDB" id="A0A9E8ZGE8"/>
<evidence type="ECO:0000259" key="10">
    <source>
        <dbReference type="PROSITE" id="PS51007"/>
    </source>
</evidence>
<dbReference type="EMBL" id="CP113797">
    <property type="protein sequence ID" value="WAL62617.1"/>
    <property type="molecule type" value="Genomic_DNA"/>
</dbReference>
<dbReference type="KEGG" id="tsin:OXH18_11675"/>
<comment type="subcellular location">
    <subcellularLocation>
        <location evidence="1">Periplasm</location>
    </subcellularLocation>
</comment>
<dbReference type="InterPro" id="IPR036909">
    <property type="entry name" value="Cyt_c-like_dom_sf"/>
</dbReference>